<accession>A0A8J3VFF0</accession>
<keyword evidence="3" id="KW-1185">Reference proteome</keyword>
<proteinExistence type="predicted"/>
<evidence type="ECO:0000256" key="1">
    <source>
        <dbReference type="SAM" id="Phobius"/>
    </source>
</evidence>
<feature type="transmembrane region" description="Helical" evidence="1">
    <location>
        <begin position="67"/>
        <end position="86"/>
    </location>
</feature>
<evidence type="ECO:0008006" key="4">
    <source>
        <dbReference type="Google" id="ProtNLM"/>
    </source>
</evidence>
<evidence type="ECO:0000313" key="3">
    <source>
        <dbReference type="Proteomes" id="UP000612899"/>
    </source>
</evidence>
<keyword evidence="1" id="KW-0472">Membrane</keyword>
<name>A0A8J3VFF0_9ACTN</name>
<feature type="transmembrane region" description="Helical" evidence="1">
    <location>
        <begin position="152"/>
        <end position="173"/>
    </location>
</feature>
<feature type="transmembrane region" description="Helical" evidence="1">
    <location>
        <begin position="34"/>
        <end position="55"/>
    </location>
</feature>
<organism evidence="2 3">
    <name type="scientific">Rhizocola hellebori</name>
    <dbReference type="NCBI Taxonomy" id="1392758"/>
    <lineage>
        <taxon>Bacteria</taxon>
        <taxon>Bacillati</taxon>
        <taxon>Actinomycetota</taxon>
        <taxon>Actinomycetes</taxon>
        <taxon>Micromonosporales</taxon>
        <taxon>Micromonosporaceae</taxon>
        <taxon>Rhizocola</taxon>
    </lineage>
</organism>
<keyword evidence="1" id="KW-0812">Transmembrane</keyword>
<dbReference type="EMBL" id="BONY01000011">
    <property type="protein sequence ID" value="GIH04151.1"/>
    <property type="molecule type" value="Genomic_DNA"/>
</dbReference>
<dbReference type="Proteomes" id="UP000612899">
    <property type="component" value="Unassembled WGS sequence"/>
</dbReference>
<protein>
    <recommendedName>
        <fullName evidence="4">2TM domain-containing protein</fullName>
    </recommendedName>
</protein>
<keyword evidence="1" id="KW-1133">Transmembrane helix</keyword>
<gene>
    <name evidence="2" type="ORF">Rhe02_22180</name>
</gene>
<feature type="transmembrane region" description="Helical" evidence="1">
    <location>
        <begin position="122"/>
        <end position="140"/>
    </location>
</feature>
<dbReference type="AlphaFoldDB" id="A0A8J3VFF0"/>
<dbReference type="RefSeq" id="WP_203908045.1">
    <property type="nucleotide sequence ID" value="NZ_BONY01000011.1"/>
</dbReference>
<sequence>MLLAVIIGCEIGFWVVLGAGLASRYLLRWRPFSTVLLLCVPLIDLVLLIATVAHLRSGATADWSHGLAAAYLGFSVAFGHSMMRWADQRFAHRFAGGPPPWTPPKYGRERTRYEWREWGKGVLGWAVACLLLLAGIWYVADPARTEQLWAWIGRLTTVIVIWLVAFPVSHTIWPAKPKPSS</sequence>
<reference evidence="2" key="1">
    <citation type="submission" date="2021-01" db="EMBL/GenBank/DDBJ databases">
        <title>Whole genome shotgun sequence of Rhizocola hellebori NBRC 109834.</title>
        <authorList>
            <person name="Komaki H."/>
            <person name="Tamura T."/>
        </authorList>
    </citation>
    <scope>NUCLEOTIDE SEQUENCE</scope>
    <source>
        <strain evidence="2">NBRC 109834</strain>
    </source>
</reference>
<evidence type="ECO:0000313" key="2">
    <source>
        <dbReference type="EMBL" id="GIH04151.1"/>
    </source>
</evidence>
<comment type="caution">
    <text evidence="2">The sequence shown here is derived from an EMBL/GenBank/DDBJ whole genome shotgun (WGS) entry which is preliminary data.</text>
</comment>